<feature type="region of interest" description="Disordered" evidence="1">
    <location>
        <begin position="64"/>
        <end position="100"/>
    </location>
</feature>
<feature type="compositionally biased region" description="Polar residues" evidence="1">
    <location>
        <begin position="65"/>
        <end position="76"/>
    </location>
</feature>
<gene>
    <name evidence="2" type="ORF">Vafri_14057</name>
</gene>
<feature type="region of interest" description="Disordered" evidence="1">
    <location>
        <begin position="17"/>
        <end position="46"/>
    </location>
</feature>
<protein>
    <submittedName>
        <fullName evidence="2">Uncharacterized protein</fullName>
    </submittedName>
</protein>
<proteinExistence type="predicted"/>
<name>A0A8J4BCK3_9CHLO</name>
<dbReference type="Proteomes" id="UP000747399">
    <property type="component" value="Unassembled WGS sequence"/>
</dbReference>
<comment type="caution">
    <text evidence="2">The sequence shown here is derived from an EMBL/GenBank/DDBJ whole genome shotgun (WGS) entry which is preliminary data.</text>
</comment>
<evidence type="ECO:0000313" key="2">
    <source>
        <dbReference type="EMBL" id="GIL59139.1"/>
    </source>
</evidence>
<dbReference type="AlphaFoldDB" id="A0A8J4BCK3"/>
<accession>A0A8J4BCK3</accession>
<reference evidence="2" key="1">
    <citation type="journal article" date="2021" name="Proc. Natl. Acad. Sci. U.S.A.">
        <title>Three genomes in the algal genus Volvox reveal the fate of a haploid sex-determining region after a transition to homothallism.</title>
        <authorList>
            <person name="Yamamoto K."/>
            <person name="Hamaji T."/>
            <person name="Kawai-Toyooka H."/>
            <person name="Matsuzaki R."/>
            <person name="Takahashi F."/>
            <person name="Nishimura Y."/>
            <person name="Kawachi M."/>
            <person name="Noguchi H."/>
            <person name="Minakuchi Y."/>
            <person name="Umen J.G."/>
            <person name="Toyoda A."/>
            <person name="Nozaki H."/>
        </authorList>
    </citation>
    <scope>NUCLEOTIDE SEQUENCE</scope>
    <source>
        <strain evidence="2">NIES-3780</strain>
    </source>
</reference>
<organism evidence="2 3">
    <name type="scientific">Volvox africanus</name>
    <dbReference type="NCBI Taxonomy" id="51714"/>
    <lineage>
        <taxon>Eukaryota</taxon>
        <taxon>Viridiplantae</taxon>
        <taxon>Chlorophyta</taxon>
        <taxon>core chlorophytes</taxon>
        <taxon>Chlorophyceae</taxon>
        <taxon>CS clade</taxon>
        <taxon>Chlamydomonadales</taxon>
        <taxon>Volvocaceae</taxon>
        <taxon>Volvox</taxon>
    </lineage>
</organism>
<dbReference type="EMBL" id="BNCO01000033">
    <property type="protein sequence ID" value="GIL59139.1"/>
    <property type="molecule type" value="Genomic_DNA"/>
</dbReference>
<evidence type="ECO:0000313" key="3">
    <source>
        <dbReference type="Proteomes" id="UP000747399"/>
    </source>
</evidence>
<evidence type="ECO:0000256" key="1">
    <source>
        <dbReference type="SAM" id="MobiDB-lite"/>
    </source>
</evidence>
<sequence length="348" mass="35407">MSEPAGLSMSLDDLIKKRSQGSRGGGQVMRSGGRGGGALGVRGGGVNKFSDRKSNVVKAGIEFSGRQQQPTAQYRPQSFGGRHGGRHGAQRGGFQQRRGGFGGRGAFVERQQYGGGTSSVQTYLDDNTGNVVVKLKDTEVVAVSPSGEITLTTGGWFTQTTFEVMNKALGVLQIHVTATGDVRDGAWQVAYGPHLLRFYDGIILHPKNPATAAQRAPMVLAAMSGAAAPATASNTGIGTTGYGAGLMLPSSSTAMGALGANPLAASAAAASTAAALAAGVMARARVALGLGGSSAFTGGMSDVTPAQQQLALAALAAQQNSAFQLQNVTDQTTTGADAIRRLKAQGRL</sequence>
<feature type="compositionally biased region" description="Gly residues" evidence="1">
    <location>
        <begin position="22"/>
        <end position="46"/>
    </location>
</feature>
<keyword evidence="3" id="KW-1185">Reference proteome</keyword>